<dbReference type="AlphaFoldDB" id="A0A093BI59"/>
<dbReference type="Proteomes" id="UP000031515">
    <property type="component" value="Unassembled WGS sequence"/>
</dbReference>
<evidence type="ECO:0000256" key="5">
    <source>
        <dbReference type="PROSITE-ProRule" id="PRU00302"/>
    </source>
</evidence>
<gene>
    <name evidence="7" type="ORF">M959_04990</name>
</gene>
<dbReference type="InterPro" id="IPR000436">
    <property type="entry name" value="Sushi_SCR_CCP_dom"/>
</dbReference>
<keyword evidence="1 5" id="KW-0768">Sushi</keyword>
<dbReference type="Pfam" id="PF00084">
    <property type="entry name" value="Sushi"/>
    <property type="match status" value="1"/>
</dbReference>
<feature type="domain" description="Sushi" evidence="6">
    <location>
        <begin position="1"/>
        <end position="63"/>
    </location>
</feature>
<feature type="non-terminal residue" evidence="7">
    <location>
        <position position="1"/>
    </location>
</feature>
<reference evidence="7 8" key="1">
    <citation type="submission" date="2013-08" db="EMBL/GenBank/DDBJ databases">
        <title>Genome evolution of avian class.</title>
        <authorList>
            <person name="Zhang G."/>
            <person name="Li C."/>
        </authorList>
    </citation>
    <scope>NUCLEOTIDE SEQUENCE [LARGE SCALE GENOMIC DNA]</scope>
    <source>
        <strain evidence="7">M959</strain>
    </source>
</reference>
<dbReference type="SUPFAM" id="SSF57535">
    <property type="entry name" value="Complement control module/SCR domain"/>
    <property type="match status" value="2"/>
</dbReference>
<keyword evidence="4" id="KW-0325">Glycoprotein</keyword>
<dbReference type="SMART" id="SM00032">
    <property type="entry name" value="CCP"/>
    <property type="match status" value="1"/>
</dbReference>
<evidence type="ECO:0000256" key="3">
    <source>
        <dbReference type="ARBA" id="ARBA00023157"/>
    </source>
</evidence>
<evidence type="ECO:0000313" key="7">
    <source>
        <dbReference type="EMBL" id="KFU89482.1"/>
    </source>
</evidence>
<protein>
    <submittedName>
        <fullName evidence="7">Complement decay-accelerating factor</fullName>
    </submittedName>
</protein>
<dbReference type="PANTHER" id="PTHR19325:SF575">
    <property type="entry name" value="LOCOMOTION-RELATED PROTEIN HIKARU GENKI"/>
    <property type="match status" value="1"/>
</dbReference>
<keyword evidence="8" id="KW-1185">Reference proteome</keyword>
<keyword evidence="3" id="KW-1015">Disulfide bond</keyword>
<dbReference type="PANTHER" id="PTHR19325">
    <property type="entry name" value="COMPLEMENT COMPONENT-RELATED SUSHI DOMAIN-CONTAINING"/>
    <property type="match status" value="1"/>
</dbReference>
<reference evidence="8" key="2">
    <citation type="journal article" date="2014" name="Science">
        <title>Comparative genomics reveals insights into avian genome evolution and adaptation.</title>
        <authorList>
            <consortium name="Avian Genome Consortium"/>
            <person name="Zhang G."/>
            <person name="Li C."/>
            <person name="Li Q."/>
            <person name="Li B."/>
            <person name="Larkin D.M."/>
            <person name="Lee C."/>
            <person name="Storz J.F."/>
            <person name="Antunes A."/>
            <person name="Greenwold M.J."/>
            <person name="Meredith R.W."/>
            <person name="Odeen A."/>
            <person name="Cui J."/>
            <person name="Zhou Q."/>
            <person name="Xu L."/>
            <person name="Pan H."/>
            <person name="Wang Z."/>
            <person name="Jin L."/>
            <person name="Zhang P."/>
            <person name="Hu H."/>
            <person name="Yang W."/>
            <person name="Hu J."/>
            <person name="Xiao J."/>
            <person name="Yang Z."/>
            <person name="Liu Y."/>
            <person name="Xie Q."/>
            <person name="Yu H."/>
            <person name="Lian J."/>
            <person name="Wen P."/>
            <person name="Zhang F."/>
            <person name="Li H."/>
            <person name="Zeng Y."/>
            <person name="Xiong Z."/>
            <person name="Liu S."/>
            <person name="Zhou L."/>
            <person name="Huang Z."/>
            <person name="An N."/>
            <person name="Wang J."/>
            <person name="Zheng Q."/>
            <person name="Xiong Y."/>
            <person name="Wang G."/>
            <person name="Wang B."/>
            <person name="Wang J."/>
            <person name="Fan Y."/>
            <person name="da Fonseca R.R."/>
            <person name="Alfaro-Nunez A."/>
            <person name="Schubert M."/>
            <person name="Orlando L."/>
            <person name="Mourier T."/>
            <person name="Howard J.T."/>
            <person name="Ganapathy G."/>
            <person name="Pfenning A."/>
            <person name="Whitney O."/>
            <person name="Rivas M.V."/>
            <person name="Hara E."/>
            <person name="Smith J."/>
            <person name="Farre M."/>
            <person name="Narayan J."/>
            <person name="Slavov G."/>
            <person name="Romanov M.N."/>
            <person name="Borges R."/>
            <person name="Machado J.P."/>
            <person name="Khan I."/>
            <person name="Springer M.S."/>
            <person name="Gatesy J."/>
            <person name="Hoffmann F.G."/>
            <person name="Opazo J.C."/>
            <person name="Hastad O."/>
            <person name="Sawyer R.H."/>
            <person name="Kim H."/>
            <person name="Kim K.W."/>
            <person name="Kim H.J."/>
            <person name="Cho S."/>
            <person name="Li N."/>
            <person name="Huang Y."/>
            <person name="Bruford M.W."/>
            <person name="Zhan X."/>
            <person name="Dixon A."/>
            <person name="Bertelsen M.F."/>
            <person name="Derryberry E."/>
            <person name="Warren W."/>
            <person name="Wilson R.K."/>
            <person name="Li S."/>
            <person name="Ray D.A."/>
            <person name="Green R.E."/>
            <person name="O'Brien S.J."/>
            <person name="Griffin D."/>
            <person name="Johnson W.E."/>
            <person name="Haussler D."/>
            <person name="Ryder O.A."/>
            <person name="Willerslev E."/>
            <person name="Graves G.R."/>
            <person name="Alstrom P."/>
            <person name="Fjeldsa J."/>
            <person name="Mindell D.P."/>
            <person name="Edwards S.V."/>
            <person name="Braun E.L."/>
            <person name="Rahbek C."/>
            <person name="Burt D.W."/>
            <person name="Houde P."/>
            <person name="Zhang Y."/>
            <person name="Yang H."/>
            <person name="Wang J."/>
            <person name="Jarvis E.D."/>
            <person name="Gilbert M.T."/>
            <person name="Wang J."/>
        </authorList>
    </citation>
    <scope>NUCLEOTIDE SEQUENCE [LARGE SCALE GENOMIC DNA]</scope>
</reference>
<sequence length="98" mass="11052">CQAPPRLPSAELKEKYQGATRFPYNSVVEYACRPGYRRNPEVRNTLVCGRNNMWHGSKEICIPKMCSHPGQPDNGRLDLQEMVTFAFGSTVNFTCNLG</sequence>
<dbReference type="CDD" id="cd00033">
    <property type="entry name" value="CCP"/>
    <property type="match status" value="2"/>
</dbReference>
<evidence type="ECO:0000256" key="4">
    <source>
        <dbReference type="ARBA" id="ARBA00023180"/>
    </source>
</evidence>
<name>A0A093BI59_CHAPE</name>
<accession>A0A093BI59</accession>
<evidence type="ECO:0000259" key="6">
    <source>
        <dbReference type="PROSITE" id="PS50923"/>
    </source>
</evidence>
<dbReference type="PROSITE" id="PS50923">
    <property type="entry name" value="SUSHI"/>
    <property type="match status" value="1"/>
</dbReference>
<dbReference type="Gene3D" id="2.10.70.10">
    <property type="entry name" value="Complement Module, domain 1"/>
    <property type="match status" value="2"/>
</dbReference>
<evidence type="ECO:0000256" key="2">
    <source>
        <dbReference type="ARBA" id="ARBA00022737"/>
    </source>
</evidence>
<comment type="caution">
    <text evidence="5">Lacks conserved residue(s) required for the propagation of feature annotation.</text>
</comment>
<proteinExistence type="predicted"/>
<evidence type="ECO:0000313" key="8">
    <source>
        <dbReference type="Proteomes" id="UP000031515"/>
    </source>
</evidence>
<organism evidence="7 8">
    <name type="scientific">Chaetura pelagica</name>
    <name type="common">Chimney swift</name>
    <name type="synonym">Hirundo pelagica</name>
    <dbReference type="NCBI Taxonomy" id="8897"/>
    <lineage>
        <taxon>Eukaryota</taxon>
        <taxon>Metazoa</taxon>
        <taxon>Chordata</taxon>
        <taxon>Craniata</taxon>
        <taxon>Vertebrata</taxon>
        <taxon>Euteleostomi</taxon>
        <taxon>Archelosauria</taxon>
        <taxon>Archosauria</taxon>
        <taxon>Dinosauria</taxon>
        <taxon>Saurischia</taxon>
        <taxon>Theropoda</taxon>
        <taxon>Coelurosauria</taxon>
        <taxon>Aves</taxon>
        <taxon>Neognathae</taxon>
        <taxon>Neoaves</taxon>
        <taxon>Strisores</taxon>
        <taxon>Apodiformes</taxon>
        <taxon>Apodidae</taxon>
        <taxon>Apodinae</taxon>
        <taxon>Chaetura</taxon>
    </lineage>
</organism>
<keyword evidence="2" id="KW-0677">Repeat</keyword>
<dbReference type="EMBL" id="KN126421">
    <property type="protein sequence ID" value="KFU89482.1"/>
    <property type="molecule type" value="Genomic_DNA"/>
</dbReference>
<evidence type="ECO:0000256" key="1">
    <source>
        <dbReference type="ARBA" id="ARBA00022659"/>
    </source>
</evidence>
<dbReference type="InterPro" id="IPR035976">
    <property type="entry name" value="Sushi/SCR/CCP_sf"/>
</dbReference>
<dbReference type="InterPro" id="IPR050350">
    <property type="entry name" value="Compl-Cell_Adhes-Reg"/>
</dbReference>
<feature type="non-terminal residue" evidence="7">
    <location>
        <position position="98"/>
    </location>
</feature>